<reference evidence="4 5" key="1">
    <citation type="submission" date="2018-05" db="EMBL/GenBank/DDBJ databases">
        <title>Lujinxingia marina gen. nov. sp. nov., a new facultative anaerobic member of the class Deltaproteobacteria, and proposal of Lujinxingaceae fam. nov.</title>
        <authorList>
            <person name="Li C.-M."/>
        </authorList>
    </citation>
    <scope>NUCLEOTIDE SEQUENCE [LARGE SCALE GENOMIC DNA]</scope>
    <source>
        <strain evidence="4 5">B210</strain>
    </source>
</reference>
<feature type="chain" id="PRO_5016312475" description="PEGA domain-containing protein" evidence="2">
    <location>
        <begin position="28"/>
        <end position="378"/>
    </location>
</feature>
<keyword evidence="5" id="KW-1185">Reference proteome</keyword>
<evidence type="ECO:0000259" key="3">
    <source>
        <dbReference type="Pfam" id="PF08308"/>
    </source>
</evidence>
<keyword evidence="2" id="KW-0732">Signal</keyword>
<proteinExistence type="predicted"/>
<name>A0A328C8U1_9DELT</name>
<dbReference type="Proteomes" id="UP000249169">
    <property type="component" value="Unassembled WGS sequence"/>
</dbReference>
<accession>A0A328C8U1</accession>
<evidence type="ECO:0000256" key="2">
    <source>
        <dbReference type="SAM" id="SignalP"/>
    </source>
</evidence>
<organism evidence="4 5">
    <name type="scientific">Lujinxingia litoralis</name>
    <dbReference type="NCBI Taxonomy" id="2211119"/>
    <lineage>
        <taxon>Bacteria</taxon>
        <taxon>Deltaproteobacteria</taxon>
        <taxon>Bradymonadales</taxon>
        <taxon>Lujinxingiaceae</taxon>
        <taxon>Lujinxingia</taxon>
    </lineage>
</organism>
<evidence type="ECO:0000313" key="5">
    <source>
        <dbReference type="Proteomes" id="UP000249169"/>
    </source>
</evidence>
<dbReference type="RefSeq" id="WP_111729618.1">
    <property type="nucleotide sequence ID" value="NZ_QHKO01000003.1"/>
</dbReference>
<protein>
    <recommendedName>
        <fullName evidence="3">PEGA domain-containing protein</fullName>
    </recommendedName>
</protein>
<comment type="caution">
    <text evidence="4">The sequence shown here is derived from an EMBL/GenBank/DDBJ whole genome shotgun (WGS) entry which is preliminary data.</text>
</comment>
<feature type="signal peptide" evidence="2">
    <location>
        <begin position="1"/>
        <end position="27"/>
    </location>
</feature>
<evidence type="ECO:0000256" key="1">
    <source>
        <dbReference type="SAM" id="MobiDB-lite"/>
    </source>
</evidence>
<dbReference type="Pfam" id="PF08308">
    <property type="entry name" value="PEGA"/>
    <property type="match status" value="1"/>
</dbReference>
<evidence type="ECO:0000313" key="4">
    <source>
        <dbReference type="EMBL" id="RAL23090.1"/>
    </source>
</evidence>
<dbReference type="OrthoDB" id="5490308at2"/>
<gene>
    <name evidence="4" type="ORF">DL240_09395</name>
</gene>
<sequence>MASLKPLVFAIASAATLTLGLAHQAQAQVVAGLQTSYGASVNAPLREDLDQGISEAFQQNSRFSYIPVSRVRSQLNPVVRDCFTADCLIRAGESTGAQAGLRLTLSEEGQIYTWSLDIFELAEGTALVEDRGVCELCGRAEVVQQVRTAIVANLATLNLQERGAPPRAEALDTSSEAPAAPGHKRLRVSVVPADATVFLNGENVGQGELTLDVEPGQQELRFASESHRDLRETIIVSESSPDLIMVRVHLSGAPAPQRVVVSRGNGLVDHIEERRLAYGWAAVGTGAMLTVAGILLTAQQGKATCDDGTAYSRCPTLYNTAPMGLTFTILGATTLAGGAVLLTWPWLAGEARQAEPVGVSLSPALGKGYTGLHLDGRF</sequence>
<dbReference type="AlphaFoldDB" id="A0A328C8U1"/>
<feature type="region of interest" description="Disordered" evidence="1">
    <location>
        <begin position="164"/>
        <end position="184"/>
    </location>
</feature>
<dbReference type="InterPro" id="IPR013229">
    <property type="entry name" value="PEGA"/>
</dbReference>
<feature type="domain" description="PEGA" evidence="3">
    <location>
        <begin position="186"/>
        <end position="237"/>
    </location>
</feature>
<dbReference type="EMBL" id="QHKO01000003">
    <property type="protein sequence ID" value="RAL23090.1"/>
    <property type="molecule type" value="Genomic_DNA"/>
</dbReference>